<name>A0A2K1QZ13_9PEZI</name>
<proteinExistence type="predicted"/>
<reference evidence="1 2" key="1">
    <citation type="submission" date="2017-06" db="EMBL/GenBank/DDBJ databases">
        <title>Draft genome sequence of a variant of Elsinoe murrayae.</title>
        <authorList>
            <person name="Cheng Q."/>
        </authorList>
    </citation>
    <scope>NUCLEOTIDE SEQUENCE [LARGE SCALE GENOMIC DNA]</scope>
    <source>
        <strain evidence="1 2">CQ-2017a</strain>
    </source>
</reference>
<keyword evidence="2" id="KW-1185">Reference proteome</keyword>
<gene>
    <name evidence="1" type="ORF">CAC42_5742</name>
</gene>
<protein>
    <submittedName>
        <fullName evidence="1">Phospholipase D1</fullName>
    </submittedName>
</protein>
<dbReference type="Proteomes" id="UP000243797">
    <property type="component" value="Unassembled WGS sequence"/>
</dbReference>
<sequence length="233" mass="26628">MADAGGGPRALANSAGALQVANQGVKLSAAQQALRIPEIIGTLMEGIHQRDERFDYMIYDADGEHEKYCDAVNLLSQCAFVNKLWYSEALRLIWRKSQDLRWNRTLLQLFAKIPADRRQYYANFVETGSMMSVSDQMREEANETFRGILFPKLHTVTILVDPYHNLPRVDCPNLQKLVIDPRREFYPDFWAVTQDDADKIFDDMVNGFRHVPSISFIDECYAYVGAVQGLIDL</sequence>
<evidence type="ECO:0000313" key="1">
    <source>
        <dbReference type="EMBL" id="PNS20292.1"/>
    </source>
</evidence>
<dbReference type="OrthoDB" id="2305901at2759"/>
<dbReference type="AlphaFoldDB" id="A0A2K1QZ13"/>
<dbReference type="InParanoid" id="A0A2K1QZ13"/>
<accession>A0A2K1QZ13</accession>
<evidence type="ECO:0000313" key="2">
    <source>
        <dbReference type="Proteomes" id="UP000243797"/>
    </source>
</evidence>
<dbReference type="EMBL" id="NKHZ01000025">
    <property type="protein sequence ID" value="PNS20292.1"/>
    <property type="molecule type" value="Genomic_DNA"/>
</dbReference>
<comment type="caution">
    <text evidence="1">The sequence shown here is derived from an EMBL/GenBank/DDBJ whole genome shotgun (WGS) entry which is preliminary data.</text>
</comment>
<organism evidence="1 2">
    <name type="scientific">Sphaceloma murrayae</name>
    <dbReference type="NCBI Taxonomy" id="2082308"/>
    <lineage>
        <taxon>Eukaryota</taxon>
        <taxon>Fungi</taxon>
        <taxon>Dikarya</taxon>
        <taxon>Ascomycota</taxon>
        <taxon>Pezizomycotina</taxon>
        <taxon>Dothideomycetes</taxon>
        <taxon>Dothideomycetidae</taxon>
        <taxon>Myriangiales</taxon>
        <taxon>Elsinoaceae</taxon>
        <taxon>Sphaceloma</taxon>
    </lineage>
</organism>